<dbReference type="EMBL" id="BAAAZX010000037">
    <property type="protein sequence ID" value="GAA4025139.1"/>
    <property type="molecule type" value="Genomic_DNA"/>
</dbReference>
<dbReference type="Proteomes" id="UP001500456">
    <property type="component" value="Unassembled WGS sequence"/>
</dbReference>
<evidence type="ECO:0000313" key="2">
    <source>
        <dbReference type="EMBL" id="GAA4025139.1"/>
    </source>
</evidence>
<accession>A0ABP7TEL6</accession>
<evidence type="ECO:0000313" key="3">
    <source>
        <dbReference type="Proteomes" id="UP001500456"/>
    </source>
</evidence>
<dbReference type="Gene3D" id="3.40.50.10540">
    <property type="entry name" value="Crotonobetainyl-coa:carnitine coa-transferase, domain 1"/>
    <property type="match status" value="1"/>
</dbReference>
<keyword evidence="3" id="KW-1185">Reference proteome</keyword>
<dbReference type="PANTHER" id="PTHR48228:SF5">
    <property type="entry name" value="ALPHA-METHYLACYL-COA RACEMASE"/>
    <property type="match status" value="1"/>
</dbReference>
<dbReference type="InterPro" id="IPR023606">
    <property type="entry name" value="CoA-Trfase_III_dom_1_sf"/>
</dbReference>
<comment type="caution">
    <text evidence="2">The sequence shown here is derived from an EMBL/GenBank/DDBJ whole genome shotgun (WGS) entry which is preliminary data.</text>
</comment>
<dbReference type="InterPro" id="IPR044855">
    <property type="entry name" value="CoA-Trfase_III_dom3_sf"/>
</dbReference>
<protein>
    <submittedName>
        <fullName evidence="2">CaiB/BaiF CoA-transferase family protein</fullName>
    </submittedName>
</protein>
<sequence>MTAPSGPLAGVRVLEMAAMGPVPFCGLVLSDLGADVVRVDRPSRPAPDDPMSFTEVLGRGRRSIVADLKTPEGVATALDLADRANVLLEGLLPGTMERLGLGPRVCLARNPGLVYARMTGYGQDGPLSTEPGHDINYLALSGALHAVGGPDGGPVPPLNLVGDFGGGGMLLTVGVLAALHEASRSGTGQVVDVAMTDGATLLMASVFELFGRGVWEDRRGANIFDSGAHFYTTYEAADGAWLAVGAVEPDFYAALLAGLGIDPAQAPQWDRTRWPQLRRTLAAVFATRTREQWLADFRGTRACVTPVLSLAETATHPYTVSRRMFQQVDGIRQPAVAPRFARTPGSTRQGAPAPGEHTDQILEDWIGQP</sequence>
<dbReference type="RefSeq" id="WP_345570534.1">
    <property type="nucleotide sequence ID" value="NZ_BAAAZX010000037.1"/>
</dbReference>
<dbReference type="PANTHER" id="PTHR48228">
    <property type="entry name" value="SUCCINYL-COA--D-CITRAMALATE COA-TRANSFERASE"/>
    <property type="match status" value="1"/>
</dbReference>
<dbReference type="Pfam" id="PF02515">
    <property type="entry name" value="CoA_transf_3"/>
    <property type="match status" value="1"/>
</dbReference>
<gene>
    <name evidence="2" type="ORF">GCM10022232_83210</name>
</gene>
<dbReference type="Gene3D" id="3.30.1540.10">
    <property type="entry name" value="formyl-coa transferase, domain 3"/>
    <property type="match status" value="1"/>
</dbReference>
<dbReference type="InterPro" id="IPR050509">
    <property type="entry name" value="CoA-transferase_III"/>
</dbReference>
<name>A0ABP7TEL6_9ACTN</name>
<dbReference type="InterPro" id="IPR003673">
    <property type="entry name" value="CoA-Trfase_fam_III"/>
</dbReference>
<organism evidence="2 3">
    <name type="scientific">Streptomyces plumbiresistens</name>
    <dbReference type="NCBI Taxonomy" id="511811"/>
    <lineage>
        <taxon>Bacteria</taxon>
        <taxon>Bacillati</taxon>
        <taxon>Actinomycetota</taxon>
        <taxon>Actinomycetes</taxon>
        <taxon>Kitasatosporales</taxon>
        <taxon>Streptomycetaceae</taxon>
        <taxon>Streptomyces</taxon>
    </lineage>
</organism>
<evidence type="ECO:0000256" key="1">
    <source>
        <dbReference type="SAM" id="MobiDB-lite"/>
    </source>
</evidence>
<dbReference type="SUPFAM" id="SSF89796">
    <property type="entry name" value="CoA-transferase family III (CaiB/BaiF)"/>
    <property type="match status" value="1"/>
</dbReference>
<reference evidence="3" key="1">
    <citation type="journal article" date="2019" name="Int. J. Syst. Evol. Microbiol.">
        <title>The Global Catalogue of Microorganisms (GCM) 10K type strain sequencing project: providing services to taxonomists for standard genome sequencing and annotation.</title>
        <authorList>
            <consortium name="The Broad Institute Genomics Platform"/>
            <consortium name="The Broad Institute Genome Sequencing Center for Infectious Disease"/>
            <person name="Wu L."/>
            <person name="Ma J."/>
        </authorList>
    </citation>
    <scope>NUCLEOTIDE SEQUENCE [LARGE SCALE GENOMIC DNA]</scope>
    <source>
        <strain evidence="3">JCM 16924</strain>
    </source>
</reference>
<feature type="region of interest" description="Disordered" evidence="1">
    <location>
        <begin position="341"/>
        <end position="369"/>
    </location>
</feature>
<proteinExistence type="predicted"/>